<dbReference type="PROSITE" id="PS01313">
    <property type="entry name" value="LIPB"/>
    <property type="match status" value="1"/>
</dbReference>
<evidence type="ECO:0000256" key="4">
    <source>
        <dbReference type="ARBA" id="ARBA00022679"/>
    </source>
</evidence>
<dbReference type="Proteomes" id="UP000285301">
    <property type="component" value="Unassembled WGS sequence"/>
</dbReference>
<comment type="catalytic activity">
    <reaction evidence="6">
        <text>octanoyl-[ACP] + L-lysyl-[protein] = N(6)-octanoyl-L-lysyl-[protein] + holo-[ACP] + H(+)</text>
        <dbReference type="Rhea" id="RHEA:17665"/>
        <dbReference type="Rhea" id="RHEA-COMP:9636"/>
        <dbReference type="Rhea" id="RHEA-COMP:9685"/>
        <dbReference type="Rhea" id="RHEA-COMP:9752"/>
        <dbReference type="Rhea" id="RHEA-COMP:9928"/>
        <dbReference type="ChEBI" id="CHEBI:15378"/>
        <dbReference type="ChEBI" id="CHEBI:29969"/>
        <dbReference type="ChEBI" id="CHEBI:64479"/>
        <dbReference type="ChEBI" id="CHEBI:78463"/>
        <dbReference type="ChEBI" id="CHEBI:78809"/>
        <dbReference type="EC" id="2.3.1.181"/>
    </reaction>
</comment>
<dbReference type="FunFam" id="3.30.930.10:FF:000035">
    <property type="entry name" value="Putative lipoyltransferase 2, mitochondrial"/>
    <property type="match status" value="1"/>
</dbReference>
<dbReference type="GO" id="GO:0005739">
    <property type="term" value="C:mitochondrion"/>
    <property type="evidence" value="ECO:0007669"/>
    <property type="project" value="UniProtKB-SubCell"/>
</dbReference>
<evidence type="ECO:0000256" key="9">
    <source>
        <dbReference type="PIRSR" id="PIRSR016262-3"/>
    </source>
</evidence>
<dbReference type="Gene3D" id="3.30.930.10">
    <property type="entry name" value="Bira Bifunctional Protein, Domain 2"/>
    <property type="match status" value="1"/>
</dbReference>
<dbReference type="GO" id="GO:0016874">
    <property type="term" value="F:ligase activity"/>
    <property type="evidence" value="ECO:0007669"/>
    <property type="project" value="UniProtKB-KW"/>
</dbReference>
<dbReference type="InterPro" id="IPR004143">
    <property type="entry name" value="BPL_LPL_catalytic"/>
</dbReference>
<comment type="caution">
    <text evidence="11">The sequence shown here is derived from an EMBL/GenBank/DDBJ whole genome shotgun (WGS) entry which is preliminary data.</text>
</comment>
<evidence type="ECO:0000256" key="1">
    <source>
        <dbReference type="ARBA" id="ARBA00004173"/>
    </source>
</evidence>
<dbReference type="STRING" id="1965070.A0A3S3NSX6"/>
<feature type="binding site" evidence="8">
    <location>
        <begin position="169"/>
        <end position="171"/>
    </location>
    <ligand>
        <name>substrate</name>
    </ligand>
</feature>
<feature type="active site" description="Acyl-thioester intermediate" evidence="7">
    <location>
        <position position="187"/>
    </location>
</feature>
<evidence type="ECO:0000313" key="12">
    <source>
        <dbReference type="Proteomes" id="UP000285301"/>
    </source>
</evidence>
<protein>
    <recommendedName>
        <fullName evidence="6">Octanoyl-[acyl-carrier-protein]:protein N-octanoyltransferase LIPT2, mitochondrial</fullName>
        <ecNumber evidence="6">2.3.1.181</ecNumber>
    </recommendedName>
</protein>
<dbReference type="OrthoDB" id="19908at2759"/>
<dbReference type="SUPFAM" id="SSF55681">
    <property type="entry name" value="Class II aaRS and biotin synthetases"/>
    <property type="match status" value="1"/>
</dbReference>
<dbReference type="Pfam" id="PF21948">
    <property type="entry name" value="LplA-B_cat"/>
    <property type="match status" value="1"/>
</dbReference>
<name>A0A3S3NSX6_9ACAR</name>
<dbReference type="NCBIfam" id="TIGR00214">
    <property type="entry name" value="lipB"/>
    <property type="match status" value="1"/>
</dbReference>
<dbReference type="AlphaFoldDB" id="A0A3S3NSX6"/>
<dbReference type="GO" id="GO:0009249">
    <property type="term" value="P:protein lipoylation"/>
    <property type="evidence" value="ECO:0007669"/>
    <property type="project" value="InterPro"/>
</dbReference>
<comment type="similarity">
    <text evidence="3 6">Belongs to the LipB family.</text>
</comment>
<feature type="domain" description="BPL/LPL catalytic" evidence="10">
    <location>
        <begin position="39"/>
        <end position="226"/>
    </location>
</feature>
<dbReference type="GO" id="GO:0033819">
    <property type="term" value="F:lipoyl(octanoyl) transferase activity"/>
    <property type="evidence" value="ECO:0007669"/>
    <property type="project" value="UniProtKB-EC"/>
</dbReference>
<evidence type="ECO:0000256" key="7">
    <source>
        <dbReference type="PIRSR" id="PIRSR016262-1"/>
    </source>
</evidence>
<gene>
    <name evidence="11" type="ORF">B4U79_09218</name>
</gene>
<keyword evidence="6" id="KW-0496">Mitochondrion</keyword>
<reference evidence="11 12" key="1">
    <citation type="journal article" date="2018" name="Gigascience">
        <title>Genomes of trombidid mites reveal novel predicted allergens and laterally-transferred genes associated with secondary metabolism.</title>
        <authorList>
            <person name="Dong X."/>
            <person name="Chaisiri K."/>
            <person name="Xia D."/>
            <person name="Armstrong S.D."/>
            <person name="Fang Y."/>
            <person name="Donnelly M.J."/>
            <person name="Kadowaki T."/>
            <person name="McGarry J.W."/>
            <person name="Darby A.C."/>
            <person name="Makepeace B.L."/>
        </authorList>
    </citation>
    <scope>NUCLEOTIDE SEQUENCE [LARGE SCALE GENOMIC DNA]</scope>
    <source>
        <strain evidence="11">UoL-WK</strain>
    </source>
</reference>
<evidence type="ECO:0000256" key="6">
    <source>
        <dbReference type="PIRNR" id="PIRNR016262"/>
    </source>
</evidence>
<dbReference type="InterPro" id="IPR045864">
    <property type="entry name" value="aa-tRNA-synth_II/BPL/LPL"/>
</dbReference>
<evidence type="ECO:0000256" key="2">
    <source>
        <dbReference type="ARBA" id="ARBA00004821"/>
    </source>
</evidence>
<keyword evidence="12" id="KW-1185">Reference proteome</keyword>
<sequence length="227" mass="25398">MSRVKVLRLGRKSFRETLRIQTDTAKTILEQLKSGVSQETVANTLILVEHMPVYTIGIRTKEYSSQTAAKLRSLGADFVVTDRGGLITFHGFGQLVAYPILYLGSFGNKSIKWYIHQLEKTVIDTVSCILKEIPVTVSTLDQYPGVWIDSNRKIAAIGVHAKRYVTTHGVAINCNTQMSWFDHIVPCGIEDKSVTSLSTESGREITIDQTEPNFLKAFQNVFKCELV</sequence>
<dbReference type="CDD" id="cd16444">
    <property type="entry name" value="LipB"/>
    <property type="match status" value="1"/>
</dbReference>
<evidence type="ECO:0000256" key="3">
    <source>
        <dbReference type="ARBA" id="ARBA00007907"/>
    </source>
</evidence>
<feature type="site" description="Lowers pKa of active site Cys" evidence="9">
    <location>
        <position position="153"/>
    </location>
</feature>
<keyword evidence="11" id="KW-0436">Ligase</keyword>
<evidence type="ECO:0000259" key="10">
    <source>
        <dbReference type="PROSITE" id="PS51733"/>
    </source>
</evidence>
<dbReference type="UniPathway" id="UPA00538">
    <property type="reaction ID" value="UER00592"/>
</dbReference>
<dbReference type="EC" id="2.3.1.181" evidence="6"/>
<dbReference type="PANTHER" id="PTHR10993:SF7">
    <property type="entry name" value="LIPOYLTRANSFERASE 2, MITOCHONDRIAL-RELATED"/>
    <property type="match status" value="1"/>
</dbReference>
<evidence type="ECO:0000256" key="5">
    <source>
        <dbReference type="ARBA" id="ARBA00023315"/>
    </source>
</evidence>
<evidence type="ECO:0000256" key="8">
    <source>
        <dbReference type="PIRSR" id="PIRSR016262-2"/>
    </source>
</evidence>
<comment type="pathway">
    <text evidence="2 6">Protein modification; protein lipoylation via endogenous pathway; protein N(6)-(lipoyl)lysine from octanoyl-[acyl-carrier-protein]: step 1/2.</text>
</comment>
<dbReference type="PANTHER" id="PTHR10993">
    <property type="entry name" value="OCTANOYLTRANSFERASE"/>
    <property type="match status" value="1"/>
</dbReference>
<dbReference type="HAMAP" id="MF_00013">
    <property type="entry name" value="LipB"/>
    <property type="match status" value="1"/>
</dbReference>
<comment type="function">
    <text evidence="6">Catalyzes the transfer of endogenously produced octanoic acid from octanoyl-acyl-carrier-protein onto the lipoyl domains of lipoate-dependent enzymes. Lipoyl-ACP can also act as a substrate although octanoyl-ACP is likely to be the physiological substrate.</text>
</comment>
<feature type="binding site" evidence="8">
    <location>
        <begin position="83"/>
        <end position="90"/>
    </location>
    <ligand>
        <name>substrate</name>
    </ligand>
</feature>
<dbReference type="PIRSF" id="PIRSF016262">
    <property type="entry name" value="LPLase"/>
    <property type="match status" value="1"/>
</dbReference>
<keyword evidence="5 6" id="KW-0012">Acyltransferase</keyword>
<proteinExistence type="inferred from homology"/>
<organism evidence="11 12">
    <name type="scientific">Dinothrombium tinctorium</name>
    <dbReference type="NCBI Taxonomy" id="1965070"/>
    <lineage>
        <taxon>Eukaryota</taxon>
        <taxon>Metazoa</taxon>
        <taxon>Ecdysozoa</taxon>
        <taxon>Arthropoda</taxon>
        <taxon>Chelicerata</taxon>
        <taxon>Arachnida</taxon>
        <taxon>Acari</taxon>
        <taxon>Acariformes</taxon>
        <taxon>Trombidiformes</taxon>
        <taxon>Prostigmata</taxon>
        <taxon>Anystina</taxon>
        <taxon>Parasitengona</taxon>
        <taxon>Trombidioidea</taxon>
        <taxon>Trombidiidae</taxon>
        <taxon>Dinothrombium</taxon>
    </lineage>
</organism>
<keyword evidence="4 6" id="KW-0808">Transferase</keyword>
<dbReference type="NCBIfam" id="NF010925">
    <property type="entry name" value="PRK14345.1"/>
    <property type="match status" value="1"/>
</dbReference>
<dbReference type="InterPro" id="IPR000544">
    <property type="entry name" value="Octanoyltransferase"/>
</dbReference>
<feature type="binding site" evidence="8">
    <location>
        <begin position="156"/>
        <end position="158"/>
    </location>
    <ligand>
        <name>substrate</name>
    </ligand>
</feature>
<comment type="subcellular location">
    <subcellularLocation>
        <location evidence="1 6">Mitochondrion</location>
    </subcellularLocation>
</comment>
<dbReference type="InterPro" id="IPR020605">
    <property type="entry name" value="Octanoyltransferase_CS"/>
</dbReference>
<evidence type="ECO:0000313" key="11">
    <source>
        <dbReference type="EMBL" id="RWS05432.1"/>
    </source>
</evidence>
<dbReference type="PROSITE" id="PS51733">
    <property type="entry name" value="BPL_LPL_CATALYTIC"/>
    <property type="match status" value="1"/>
</dbReference>
<dbReference type="EMBL" id="NCKU01004789">
    <property type="protein sequence ID" value="RWS05432.1"/>
    <property type="molecule type" value="Genomic_DNA"/>
</dbReference>
<accession>A0A3S3NSX6</accession>